<accession>A0A8S1D9Y8</accession>
<evidence type="ECO:0000256" key="5">
    <source>
        <dbReference type="HAMAP-Rule" id="MF_03043"/>
    </source>
</evidence>
<dbReference type="Proteomes" id="UP000494165">
    <property type="component" value="Unassembled WGS sequence"/>
</dbReference>
<dbReference type="PANTHER" id="PTHR46064">
    <property type="entry name" value="QUEUINE TRNA-RIBOSYLTRANSFERASE ACCESSORY SUBUNIT 2"/>
    <property type="match status" value="1"/>
</dbReference>
<keyword evidence="8" id="KW-1185">Reference proteome</keyword>
<dbReference type="GO" id="GO:0005737">
    <property type="term" value="C:cytoplasm"/>
    <property type="evidence" value="ECO:0007669"/>
    <property type="project" value="UniProtKB-SubCell"/>
</dbReference>
<dbReference type="SUPFAM" id="SSF51713">
    <property type="entry name" value="tRNA-guanine transglycosylase"/>
    <property type="match status" value="1"/>
</dbReference>
<comment type="subunit">
    <text evidence="5">Heterodimer of a catalytic subunit and an accessory subunit.</text>
</comment>
<name>A0A8S1D9Y8_9INSE</name>
<evidence type="ECO:0000313" key="7">
    <source>
        <dbReference type="EMBL" id="CAB3380532.1"/>
    </source>
</evidence>
<sequence>MKFSLQTITKRGRLGSISEIERLPLAAFDTPLMLLTTSGGTVPHLTHETLEMMTKKSLALQLPLASNLRALAATRESKFNIAEFIGMKESLTLCSVNDPLVPLPGGFNHKNSVAVWKKEGRENVNEVAYMDAMESLRPDLYQTLCDSETDAESTAKRLQRSVKSTASFFEYCLERHKNSKVLEKSSILASLVGGFCSERRRQLTKEMASQPVDGFVIDGFNVSGSKGESAKVELVKELVKQTIADLPEAKLRVLPGCWSPEALWDLVQEGVDVFDSSLPTVVAERGSALTFKFCPKTKSFSYNFEHGGENDLKSYEISLKDKTYFDRLEPILEGCECVACKNHTKAYIHHLMVTKELLGHVLLMLHNLHHYQLFFDKMREAIRENKEETAES</sequence>
<dbReference type="InterPro" id="IPR002616">
    <property type="entry name" value="tRNA_ribo_trans-like"/>
</dbReference>
<comment type="caution">
    <text evidence="7">The sequence shown here is derived from an EMBL/GenBank/DDBJ whole genome shotgun (WGS) entry which is preliminary data.</text>
</comment>
<dbReference type="InterPro" id="IPR050852">
    <property type="entry name" value="Queuine_tRNA-ribosyltrfase"/>
</dbReference>
<dbReference type="EMBL" id="CADEPI010000211">
    <property type="protein sequence ID" value="CAB3380532.1"/>
    <property type="molecule type" value="Genomic_DNA"/>
</dbReference>
<dbReference type="HAMAP" id="MF_03043">
    <property type="entry name" value="QTRT2"/>
    <property type="match status" value="1"/>
</dbReference>
<evidence type="ECO:0000256" key="2">
    <source>
        <dbReference type="ARBA" id="ARBA00022694"/>
    </source>
</evidence>
<feature type="binding site" evidence="5">
    <location>
        <position position="337"/>
    </location>
    <ligand>
        <name>Zn(2+)</name>
        <dbReference type="ChEBI" id="CHEBI:29105"/>
    </ligand>
</feature>
<evidence type="ECO:0000259" key="6">
    <source>
        <dbReference type="Pfam" id="PF01702"/>
    </source>
</evidence>
<dbReference type="GO" id="GO:0006400">
    <property type="term" value="P:tRNA modification"/>
    <property type="evidence" value="ECO:0007669"/>
    <property type="project" value="InterPro"/>
</dbReference>
<evidence type="ECO:0000256" key="4">
    <source>
        <dbReference type="ARBA" id="ARBA00022833"/>
    </source>
</evidence>
<evidence type="ECO:0000313" key="8">
    <source>
        <dbReference type="Proteomes" id="UP000494165"/>
    </source>
</evidence>
<reference evidence="7 8" key="1">
    <citation type="submission" date="2020-04" db="EMBL/GenBank/DDBJ databases">
        <authorList>
            <person name="Alioto T."/>
            <person name="Alioto T."/>
            <person name="Gomez Garrido J."/>
        </authorList>
    </citation>
    <scope>NUCLEOTIDE SEQUENCE [LARGE SCALE GENOMIC DNA]</scope>
</reference>
<comment type="cofactor">
    <cofactor evidence="5">
        <name>Zn(2+)</name>
        <dbReference type="ChEBI" id="CHEBI:29105"/>
    </cofactor>
    <text evidence="5">Binds 1 zinc ion per subunit.</text>
</comment>
<gene>
    <name evidence="7" type="ORF">CLODIP_2_CD09656</name>
</gene>
<dbReference type="AlphaFoldDB" id="A0A8S1D9Y8"/>
<dbReference type="Gene3D" id="3.20.20.105">
    <property type="entry name" value="Queuine tRNA-ribosyltransferase-like"/>
    <property type="match status" value="1"/>
</dbReference>
<feature type="binding site" evidence="5">
    <location>
        <position position="366"/>
    </location>
    <ligand>
        <name>Zn(2+)</name>
        <dbReference type="ChEBI" id="CHEBI:29105"/>
    </ligand>
</feature>
<feature type="domain" description="tRNA-guanine(15) transglycosylase-like" evidence="6">
    <location>
        <begin position="12"/>
        <end position="386"/>
    </location>
</feature>
<evidence type="ECO:0000256" key="3">
    <source>
        <dbReference type="ARBA" id="ARBA00022723"/>
    </source>
</evidence>
<comment type="similarity">
    <text evidence="5">Belongs to the queuine tRNA-ribosyltransferase family. QTRT2 subfamily.</text>
</comment>
<dbReference type="InterPro" id="IPR028592">
    <property type="entry name" value="QTRTD1"/>
</dbReference>
<keyword evidence="4 5" id="KW-0862">Zinc</keyword>
<dbReference type="Pfam" id="PF01702">
    <property type="entry name" value="TGT"/>
    <property type="match status" value="1"/>
</dbReference>
<evidence type="ECO:0000256" key="1">
    <source>
        <dbReference type="ARBA" id="ARBA00022490"/>
    </source>
</evidence>
<dbReference type="OrthoDB" id="27601at2759"/>
<feature type="binding site" evidence="5">
    <location>
        <position position="340"/>
    </location>
    <ligand>
        <name>Zn(2+)</name>
        <dbReference type="ChEBI" id="CHEBI:29105"/>
    </ligand>
</feature>
<dbReference type="NCBIfam" id="TIGR00449">
    <property type="entry name" value="tgt_general"/>
    <property type="match status" value="1"/>
</dbReference>
<dbReference type="InterPro" id="IPR036511">
    <property type="entry name" value="TGT-like_sf"/>
</dbReference>
<feature type="binding site" evidence="5">
    <location>
        <position position="335"/>
    </location>
    <ligand>
        <name>Zn(2+)</name>
        <dbReference type="ChEBI" id="CHEBI:29105"/>
    </ligand>
</feature>
<keyword evidence="1 5" id="KW-0963">Cytoplasm</keyword>
<comment type="subcellular location">
    <subcellularLocation>
        <location evidence="5">Cytoplasm</location>
    </subcellularLocation>
</comment>
<dbReference type="GO" id="GO:0046872">
    <property type="term" value="F:metal ion binding"/>
    <property type="evidence" value="ECO:0007669"/>
    <property type="project" value="UniProtKB-KW"/>
</dbReference>
<keyword evidence="2 5" id="KW-0819">tRNA processing</keyword>
<keyword evidence="3 5" id="KW-0479">Metal-binding</keyword>
<organism evidence="7 8">
    <name type="scientific">Cloeon dipterum</name>
    <dbReference type="NCBI Taxonomy" id="197152"/>
    <lineage>
        <taxon>Eukaryota</taxon>
        <taxon>Metazoa</taxon>
        <taxon>Ecdysozoa</taxon>
        <taxon>Arthropoda</taxon>
        <taxon>Hexapoda</taxon>
        <taxon>Insecta</taxon>
        <taxon>Pterygota</taxon>
        <taxon>Palaeoptera</taxon>
        <taxon>Ephemeroptera</taxon>
        <taxon>Pisciforma</taxon>
        <taxon>Baetidae</taxon>
        <taxon>Cloeon</taxon>
    </lineage>
</organism>
<protein>
    <recommendedName>
        <fullName evidence="5">Queuine tRNA-ribosyltransferase accessory subunit 2</fullName>
    </recommendedName>
    <alternativeName>
        <fullName evidence="5">Queuine tRNA-ribosyltransferase domain-containing protein 1</fullName>
    </alternativeName>
</protein>
<dbReference type="PANTHER" id="PTHR46064:SF1">
    <property type="entry name" value="QUEUINE TRNA-RIBOSYLTRANSFERASE ACCESSORY SUBUNIT 2"/>
    <property type="match status" value="1"/>
</dbReference>
<proteinExistence type="inferred from homology"/>
<comment type="function">
    <text evidence="5">Non-catalytic subunit of the queuine tRNA-ribosyltransferase (TGT) that catalyzes the base-exchange of a guanine (G) residue with queuine (Q) at position 34 (anticodon wobble position) in tRNAs with GU(N) anticodons (tRNA-Asp, -Asn, -His and -Tyr), resulting in the hypermodified nucleoside queuosine (7-(((4,5-cis-dihydroxy-2-cyclopenten-1-yl)amino)methyl)-7-deazaguanosine).</text>
</comment>
<dbReference type="GO" id="GO:0008479">
    <property type="term" value="F:tRNA-guanosine(34) queuine transglycosylase activity"/>
    <property type="evidence" value="ECO:0007669"/>
    <property type="project" value="UniProtKB-UniRule"/>
</dbReference>